<proteinExistence type="predicted"/>
<evidence type="ECO:0000313" key="2">
    <source>
        <dbReference type="EMBL" id="KAK7685396.1"/>
    </source>
</evidence>
<reference evidence="2 3" key="1">
    <citation type="submission" date="2022-09" db="EMBL/GenBank/DDBJ databases">
        <authorList>
            <person name="Palmer J.M."/>
        </authorList>
    </citation>
    <scope>NUCLEOTIDE SEQUENCE [LARGE SCALE GENOMIC DNA]</scope>
    <source>
        <strain evidence="2 3">DSM 7382</strain>
    </source>
</reference>
<sequence length="506" mass="57838">MTVNHPPLTHDGFMQYLYLLRYFKHTLREIYPLYPHPPPLREKPPIAGTLDALAVACTLQAKQRTAVAIVQEPGRTLLYVSSTNSVTSRRLRSHLERLWKLLRDYRTSHLRVGTGSEDQQRELRKQIYAHLYRACYRPYSFTQEEQETFRMWADVMKSAEDVPSIGQLKYILSVLESQSTFDPDWNDERLYQFAVGHANVMRDLPKCPTWNWRRISAILLRARGSVPSNASEFSLKDYADKALWLNEHVKRLLSIAEPKTPFSRLGGFLNIPIHITTISSNPSLPRTVDISIPTLLPLLNGELDPSATPFTEEQLRRRRDESFPSMSGVDDVNLSAHHPHPELTLLSYLHTFSIDAYPYIGLSRPACYACYRLFDAYNAKINSRGDLPYNLNGPDPELSLPWVLPLDLASDRSLVEVEADGSIRLRGAMWEQFARTMKQDVRDLWMRAVSFQRVSRKSAELLGRLNRISGSHGTSDDEDEAKEGIASIMRALRDERPPEVSCQASS</sequence>
<protein>
    <submittedName>
        <fullName evidence="2">Uncharacterized protein</fullName>
    </submittedName>
</protein>
<dbReference type="EMBL" id="JASBNA010000020">
    <property type="protein sequence ID" value="KAK7685396.1"/>
    <property type="molecule type" value="Genomic_DNA"/>
</dbReference>
<organism evidence="2 3">
    <name type="scientific">Cerrena zonata</name>
    <dbReference type="NCBI Taxonomy" id="2478898"/>
    <lineage>
        <taxon>Eukaryota</taxon>
        <taxon>Fungi</taxon>
        <taxon>Dikarya</taxon>
        <taxon>Basidiomycota</taxon>
        <taxon>Agaricomycotina</taxon>
        <taxon>Agaricomycetes</taxon>
        <taxon>Polyporales</taxon>
        <taxon>Cerrenaceae</taxon>
        <taxon>Cerrena</taxon>
    </lineage>
</organism>
<keyword evidence="3" id="KW-1185">Reference proteome</keyword>
<feature type="region of interest" description="Disordered" evidence="1">
    <location>
        <begin position="305"/>
        <end position="325"/>
    </location>
</feature>
<name>A0AAW0G6U4_9APHY</name>
<evidence type="ECO:0000256" key="1">
    <source>
        <dbReference type="SAM" id="MobiDB-lite"/>
    </source>
</evidence>
<evidence type="ECO:0000313" key="3">
    <source>
        <dbReference type="Proteomes" id="UP001385951"/>
    </source>
</evidence>
<dbReference type="Pfam" id="PF14441">
    <property type="entry name" value="OTT_1508_deam"/>
    <property type="match status" value="1"/>
</dbReference>
<comment type="caution">
    <text evidence="2">The sequence shown here is derived from an EMBL/GenBank/DDBJ whole genome shotgun (WGS) entry which is preliminary data.</text>
</comment>
<dbReference type="Proteomes" id="UP001385951">
    <property type="component" value="Unassembled WGS sequence"/>
</dbReference>
<gene>
    <name evidence="2" type="ORF">QCA50_011259</name>
</gene>
<dbReference type="AlphaFoldDB" id="A0AAW0G6U4"/>
<dbReference type="InterPro" id="IPR027796">
    <property type="entry name" value="OTT_1508_deam-like"/>
</dbReference>
<feature type="compositionally biased region" description="Basic and acidic residues" evidence="1">
    <location>
        <begin position="313"/>
        <end position="322"/>
    </location>
</feature>
<accession>A0AAW0G6U4</accession>